<evidence type="ECO:0000256" key="2">
    <source>
        <dbReference type="SAM" id="Phobius"/>
    </source>
</evidence>
<reference evidence="4 5" key="1">
    <citation type="submission" date="2023-07" db="EMBL/GenBank/DDBJ databases">
        <title>Sequencing the genomes of 1000 actinobacteria strains.</title>
        <authorList>
            <person name="Klenk H.-P."/>
        </authorList>
    </citation>
    <scope>NUCLEOTIDE SEQUENCE [LARGE SCALE GENOMIC DNA]</scope>
    <source>
        <strain evidence="4 5">GD13</strain>
    </source>
</reference>
<protein>
    <submittedName>
        <fullName evidence="4">Phospholipid/cholesterol/gamma-HCH transport system substrate-binding protein</fullName>
    </submittedName>
</protein>
<keyword evidence="2" id="KW-1133">Transmembrane helix</keyword>
<gene>
    <name evidence="4" type="ORF">J2S59_002161</name>
</gene>
<evidence type="ECO:0000259" key="3">
    <source>
        <dbReference type="Pfam" id="PF02470"/>
    </source>
</evidence>
<feature type="domain" description="Mce/MlaD" evidence="3">
    <location>
        <begin position="53"/>
        <end position="131"/>
    </location>
</feature>
<keyword evidence="2" id="KW-0472">Membrane</keyword>
<keyword evidence="5" id="KW-1185">Reference proteome</keyword>
<dbReference type="RefSeq" id="WP_068120033.1">
    <property type="nucleotide sequence ID" value="NZ_CCXJ01000230.1"/>
</dbReference>
<evidence type="ECO:0000313" key="4">
    <source>
        <dbReference type="EMBL" id="MDP9822352.1"/>
    </source>
</evidence>
<dbReference type="PANTHER" id="PTHR33371">
    <property type="entry name" value="INTERMEMBRANE PHOSPHOLIPID TRANSPORT SYSTEM BINDING PROTEIN MLAD-RELATED"/>
    <property type="match status" value="1"/>
</dbReference>
<dbReference type="InterPro" id="IPR052336">
    <property type="entry name" value="MlaD_Phospholipid_Transporter"/>
</dbReference>
<organism evidence="4 5">
    <name type="scientific">Nocardioides massiliensis</name>
    <dbReference type="NCBI Taxonomy" id="1325935"/>
    <lineage>
        <taxon>Bacteria</taxon>
        <taxon>Bacillati</taxon>
        <taxon>Actinomycetota</taxon>
        <taxon>Actinomycetes</taxon>
        <taxon>Propionibacteriales</taxon>
        <taxon>Nocardioidaceae</taxon>
        <taxon>Nocardioides</taxon>
    </lineage>
</organism>
<sequence>MITTAADRAVAGARRWQRRIVLAQVLLLLILVGGVVYVTDSVVGGSLFRDPMRVTVHLQGASGLHPKSVVTYRGQRIGEVTSVRLVAPGEGGEAPVVAELALDEDARVPLASDFWVRNLSAVGEQYLDVRPRTVDGPYVEDGTVVAVNQTSLPLSIDTILARAQSLMDGIDTADITTIGREVQAAFGGDAVDLRALAIGLEDALDLFVALEADFDRIVTRGAVPLRALDDLGPQLRTLTRDLAAVSATLRAAEPDIRRLLVRGTDLLPRLDAWWRELDPDLRRLLRTAVSPAEMSADHLRGLHEWLDWAPLQADAMAGSTRDGSGRVLLVPRFLKNCIYEPNRQRDLYDISDRRLSTDAQCTDPNPKVQARGSRNVPDQ</sequence>
<comment type="caution">
    <text evidence="4">The sequence shown here is derived from an EMBL/GenBank/DDBJ whole genome shotgun (WGS) entry which is preliminary data.</text>
</comment>
<name>A0ABT9NPJ5_9ACTN</name>
<evidence type="ECO:0000256" key="1">
    <source>
        <dbReference type="SAM" id="MobiDB-lite"/>
    </source>
</evidence>
<dbReference type="InterPro" id="IPR003399">
    <property type="entry name" value="Mce/MlaD"/>
</dbReference>
<keyword evidence="2" id="KW-0812">Transmembrane</keyword>
<proteinExistence type="predicted"/>
<dbReference type="Proteomes" id="UP001240447">
    <property type="component" value="Unassembled WGS sequence"/>
</dbReference>
<dbReference type="PANTHER" id="PTHR33371:SF16">
    <property type="entry name" value="MCE-FAMILY PROTEIN MCE3F"/>
    <property type="match status" value="1"/>
</dbReference>
<accession>A0ABT9NPJ5</accession>
<evidence type="ECO:0000313" key="5">
    <source>
        <dbReference type="Proteomes" id="UP001240447"/>
    </source>
</evidence>
<feature type="region of interest" description="Disordered" evidence="1">
    <location>
        <begin position="357"/>
        <end position="379"/>
    </location>
</feature>
<feature type="transmembrane region" description="Helical" evidence="2">
    <location>
        <begin position="20"/>
        <end position="39"/>
    </location>
</feature>
<dbReference type="Pfam" id="PF02470">
    <property type="entry name" value="MlaD"/>
    <property type="match status" value="1"/>
</dbReference>
<dbReference type="EMBL" id="JAUSQM010000001">
    <property type="protein sequence ID" value="MDP9822352.1"/>
    <property type="molecule type" value="Genomic_DNA"/>
</dbReference>